<name>A0ABD2B3B7_VESSQ</name>
<proteinExistence type="predicted"/>
<dbReference type="AlphaFoldDB" id="A0ABD2B3B7"/>
<reference evidence="1 2" key="1">
    <citation type="journal article" date="2024" name="Ann. Entomol. Soc. Am.">
        <title>Genomic analyses of the southern and eastern yellowjacket wasps (Hymenoptera: Vespidae) reveal evolutionary signatures of social life.</title>
        <authorList>
            <person name="Catto M.A."/>
            <person name="Caine P.B."/>
            <person name="Orr S.E."/>
            <person name="Hunt B.G."/>
            <person name="Goodisman M.A.D."/>
        </authorList>
    </citation>
    <scope>NUCLEOTIDE SEQUENCE [LARGE SCALE GENOMIC DNA]</scope>
    <source>
        <strain evidence="1">233</strain>
        <tissue evidence="1">Head and thorax</tissue>
    </source>
</reference>
<dbReference type="Proteomes" id="UP001607302">
    <property type="component" value="Unassembled WGS sequence"/>
</dbReference>
<evidence type="ECO:0000313" key="2">
    <source>
        <dbReference type="Proteomes" id="UP001607302"/>
    </source>
</evidence>
<accession>A0ABD2B3B7</accession>
<comment type="caution">
    <text evidence="1">The sequence shown here is derived from an EMBL/GenBank/DDBJ whole genome shotgun (WGS) entry which is preliminary data.</text>
</comment>
<evidence type="ECO:0000313" key="1">
    <source>
        <dbReference type="EMBL" id="KAL2727200.1"/>
    </source>
</evidence>
<gene>
    <name evidence="1" type="ORF">V1478_007478</name>
</gene>
<keyword evidence="2" id="KW-1185">Reference proteome</keyword>
<protein>
    <submittedName>
        <fullName evidence="1">Gem-associated protein 5 isoform X1</fullName>
    </submittedName>
</protein>
<dbReference type="EMBL" id="JAUDFV010000133">
    <property type="protein sequence ID" value="KAL2727200.1"/>
    <property type="molecule type" value="Genomic_DNA"/>
</dbReference>
<sequence length="124" mass="14297">MLHFWNLSEAHKSFDIIILWQEIKDNIAWHLGLYLKIKDYALHSCREDNLICYDADKPNKNPTLILDLLEKVNKANVLTGLNDKVNDTEEVSSRTVIKVVATLNGHYNKIVGLAWSPYLSEYLV</sequence>
<organism evidence="1 2">
    <name type="scientific">Vespula squamosa</name>
    <name type="common">Southern yellow jacket</name>
    <name type="synonym">Wasp</name>
    <dbReference type="NCBI Taxonomy" id="30214"/>
    <lineage>
        <taxon>Eukaryota</taxon>
        <taxon>Metazoa</taxon>
        <taxon>Ecdysozoa</taxon>
        <taxon>Arthropoda</taxon>
        <taxon>Hexapoda</taxon>
        <taxon>Insecta</taxon>
        <taxon>Pterygota</taxon>
        <taxon>Neoptera</taxon>
        <taxon>Endopterygota</taxon>
        <taxon>Hymenoptera</taxon>
        <taxon>Apocrita</taxon>
        <taxon>Aculeata</taxon>
        <taxon>Vespoidea</taxon>
        <taxon>Vespidae</taxon>
        <taxon>Vespinae</taxon>
        <taxon>Vespula</taxon>
    </lineage>
</organism>